<dbReference type="OrthoDB" id="8751277at2"/>
<gene>
    <name evidence="3" type="ORF">AWB78_06079</name>
</gene>
<dbReference type="AlphaFoldDB" id="A0A158E2T2"/>
<dbReference type="SMART" id="SM00972">
    <property type="entry name" value="SCPU"/>
    <property type="match status" value="2"/>
</dbReference>
<keyword evidence="1" id="KW-0732">Signal</keyword>
<feature type="domain" description="Spore coat protein U/FanG" evidence="2">
    <location>
        <begin position="180"/>
        <end position="315"/>
    </location>
</feature>
<feature type="domain" description="Spore coat protein U/FanG" evidence="2">
    <location>
        <begin position="23"/>
        <end position="152"/>
    </location>
</feature>
<evidence type="ECO:0000256" key="1">
    <source>
        <dbReference type="SAM" id="SignalP"/>
    </source>
</evidence>
<organism evidence="3 4">
    <name type="scientific">Caballeronia calidae</name>
    <dbReference type="NCBI Taxonomy" id="1777139"/>
    <lineage>
        <taxon>Bacteria</taxon>
        <taxon>Pseudomonadati</taxon>
        <taxon>Pseudomonadota</taxon>
        <taxon>Betaproteobacteria</taxon>
        <taxon>Burkholderiales</taxon>
        <taxon>Burkholderiaceae</taxon>
        <taxon>Caballeronia</taxon>
    </lineage>
</organism>
<comment type="caution">
    <text evidence="3">The sequence shown here is derived from an EMBL/GenBank/DDBJ whole genome shotgun (WGS) entry which is preliminary data.</text>
</comment>
<dbReference type="Proteomes" id="UP000071859">
    <property type="component" value="Unassembled WGS sequence"/>
</dbReference>
<dbReference type="RefSeq" id="WP_062610080.1">
    <property type="nucleotide sequence ID" value="NZ_FCOX02000044.1"/>
</dbReference>
<dbReference type="PANTHER" id="PTHR37089">
    <property type="entry name" value="PROTEIN U-RELATED"/>
    <property type="match status" value="1"/>
</dbReference>
<evidence type="ECO:0000259" key="2">
    <source>
        <dbReference type="Pfam" id="PF05229"/>
    </source>
</evidence>
<dbReference type="EMBL" id="FCOX02000044">
    <property type="protein sequence ID" value="SAL01138.1"/>
    <property type="molecule type" value="Genomic_DNA"/>
</dbReference>
<dbReference type="PANTHER" id="PTHR37089:SF4">
    <property type="entry name" value="EXPORTED PROTEIN"/>
    <property type="match status" value="1"/>
</dbReference>
<name>A0A158E2T2_9BURK</name>
<evidence type="ECO:0000313" key="4">
    <source>
        <dbReference type="Proteomes" id="UP000071859"/>
    </source>
</evidence>
<protein>
    <submittedName>
        <fullName evidence="3">Secreted pili protein involved in motility and biofilm formation</fullName>
    </submittedName>
</protein>
<keyword evidence="4" id="KW-1185">Reference proteome</keyword>
<reference evidence="3" key="1">
    <citation type="submission" date="2016-01" db="EMBL/GenBank/DDBJ databases">
        <authorList>
            <person name="Peeters C."/>
        </authorList>
    </citation>
    <scope>NUCLEOTIDE SEQUENCE</scope>
    <source>
        <strain evidence="3">LMG 29321</strain>
    </source>
</reference>
<dbReference type="InterPro" id="IPR007893">
    <property type="entry name" value="Spore_coat_U/FanG"/>
</dbReference>
<feature type="chain" id="PRO_5007624776" evidence="1">
    <location>
        <begin position="20"/>
        <end position="318"/>
    </location>
</feature>
<sequence>MRLLGKGMIVLTLTGAMLAWTCAARGQTCSFSVGYTDFGTINTLGNEPADVVGAVIIYCSGYSTPMVRMCLNISTIEDRKLTGPSGATINYNLYVDPDHVNVWGSVLNPGTVPYILDLPVHSSGKIWAQEPFYGRIPPRQKVPAGTYTHTFSAADTFFVYVGYTGTPPDCSTATTPSQPAPFNVSATVGTNCNISATPLAFADTTLLDQALVATSRVRVTCVSGTSFTVALDGGTTQGGTIAARKLARTEGGAETIDYQIYSDAARVQIWGDGTNGTAVAQGVGTGAAQTFTVYGQVPPQPGKAAGHYHDTITATIGF</sequence>
<feature type="signal peptide" evidence="1">
    <location>
        <begin position="1"/>
        <end position="19"/>
    </location>
</feature>
<dbReference type="InterPro" id="IPR053167">
    <property type="entry name" value="Spore_coat_component"/>
</dbReference>
<accession>A0A158E2T2</accession>
<dbReference type="Pfam" id="PF05229">
    <property type="entry name" value="SCPU"/>
    <property type="match status" value="2"/>
</dbReference>
<proteinExistence type="predicted"/>
<evidence type="ECO:0000313" key="3">
    <source>
        <dbReference type="EMBL" id="SAL01138.1"/>
    </source>
</evidence>